<evidence type="ECO:0000256" key="1">
    <source>
        <dbReference type="ARBA" id="ARBA00001165"/>
    </source>
</evidence>
<dbReference type="GO" id="GO:0042840">
    <property type="term" value="P:D-glucuronate catabolic process"/>
    <property type="evidence" value="ECO:0007669"/>
    <property type="project" value="TreeGrafter"/>
</dbReference>
<dbReference type="SUPFAM" id="SSF51556">
    <property type="entry name" value="Metallo-dependent hydrolases"/>
    <property type="match status" value="1"/>
</dbReference>
<dbReference type="Gene3D" id="1.10.2020.10">
    <property type="entry name" value="uronate isomerase, domain 2, chain A"/>
    <property type="match status" value="1"/>
</dbReference>
<dbReference type="PANTHER" id="PTHR30068">
    <property type="entry name" value="URONATE ISOMERASE"/>
    <property type="match status" value="1"/>
</dbReference>
<dbReference type="Proteomes" id="UP000617628">
    <property type="component" value="Unassembled WGS sequence"/>
</dbReference>
<dbReference type="Pfam" id="PF02614">
    <property type="entry name" value="UxaC"/>
    <property type="match status" value="1"/>
</dbReference>
<reference evidence="8" key="1">
    <citation type="submission" date="2021-01" db="EMBL/GenBank/DDBJ databases">
        <title>Modified the classification status of verrucomicrobia.</title>
        <authorList>
            <person name="Feng X."/>
        </authorList>
    </citation>
    <scope>NUCLEOTIDE SEQUENCE</scope>
    <source>
        <strain evidence="8">KCTC 13126</strain>
    </source>
</reference>
<dbReference type="GO" id="GO:0008880">
    <property type="term" value="F:glucuronate isomerase activity"/>
    <property type="evidence" value="ECO:0007669"/>
    <property type="project" value="UniProtKB-UniRule"/>
</dbReference>
<name>A0A934RX03_9BACT</name>
<comment type="catalytic activity">
    <reaction evidence="1 7">
        <text>D-glucuronate = D-fructuronate</text>
        <dbReference type="Rhea" id="RHEA:13049"/>
        <dbReference type="ChEBI" id="CHEBI:58720"/>
        <dbReference type="ChEBI" id="CHEBI:59863"/>
        <dbReference type="EC" id="5.3.1.12"/>
    </reaction>
</comment>
<evidence type="ECO:0000256" key="2">
    <source>
        <dbReference type="ARBA" id="ARBA00004892"/>
    </source>
</evidence>
<organism evidence="8 9">
    <name type="scientific">Pelagicoccus mobilis</name>
    <dbReference type="NCBI Taxonomy" id="415221"/>
    <lineage>
        <taxon>Bacteria</taxon>
        <taxon>Pseudomonadati</taxon>
        <taxon>Verrucomicrobiota</taxon>
        <taxon>Opitutia</taxon>
        <taxon>Puniceicoccales</taxon>
        <taxon>Pelagicoccaceae</taxon>
        <taxon>Pelagicoccus</taxon>
    </lineage>
</organism>
<evidence type="ECO:0000313" key="8">
    <source>
        <dbReference type="EMBL" id="MBK1876331.1"/>
    </source>
</evidence>
<dbReference type="EC" id="5.3.1.12" evidence="4 7"/>
<sequence length="468" mass="53334">MSFIHDDFLLQSDSARELYHNYAKDEPIHDYHCHLPPQDVATNRRFGDLAEIWLEGDHYKWRAMRSNGVAEELCTGDADPYDKFLAWCRTVPNTLRNPLYHWSHLELKRYFDIDTLISEDTAKEIWEAANEKLKSEEFSAHGILKNFKVKVVGTTDDPIDSLEHHKTIRGQGLDTAVVPTFRPDKALNVDQAEAFNAWVDKLAETVGSSVSSLSELLTVLKSRHYFFHEMGGRLSDHGLERCFFAETSESEVAAIFDKARGGTNASEAEKEAFAFYVMREVGRWNAEKGWTMQLHVGAIRNNNSRMFRNIGPDTGFDSIGDFPQVRTMSRFLDSLDSTNQLPKTVIYNLNWSDNYAMATMLGNFQDGSVPGKIQLGSGWWFLDQKEGMEAQINALSNLGLLSRFVGMLTDSRSFLSYPRHEYFRRILCDMLGNDIEKGELPRDFDLVGGMVKNICFANAERFFGVQLP</sequence>
<protein>
    <recommendedName>
        <fullName evidence="5 7">Uronate isomerase</fullName>
        <ecNumber evidence="4 7">5.3.1.12</ecNumber>
    </recommendedName>
    <alternativeName>
        <fullName evidence="7">Glucuronate isomerase</fullName>
    </alternativeName>
    <alternativeName>
        <fullName evidence="7">Uronic isomerase</fullName>
    </alternativeName>
</protein>
<evidence type="ECO:0000256" key="7">
    <source>
        <dbReference type="HAMAP-Rule" id="MF_00675"/>
    </source>
</evidence>
<dbReference type="RefSeq" id="WP_200354546.1">
    <property type="nucleotide sequence ID" value="NZ_JAENIL010000008.1"/>
</dbReference>
<keyword evidence="6 7" id="KW-0413">Isomerase</keyword>
<dbReference type="AlphaFoldDB" id="A0A934RX03"/>
<evidence type="ECO:0000256" key="3">
    <source>
        <dbReference type="ARBA" id="ARBA00008397"/>
    </source>
</evidence>
<comment type="similarity">
    <text evidence="3 7">Belongs to the metallo-dependent hydrolases superfamily. Uronate isomerase family.</text>
</comment>
<proteinExistence type="inferred from homology"/>
<gene>
    <name evidence="7 8" type="primary">uxaC</name>
    <name evidence="8" type="ORF">JIN87_05590</name>
</gene>
<dbReference type="HAMAP" id="MF_00675">
    <property type="entry name" value="UxaC"/>
    <property type="match status" value="1"/>
</dbReference>
<dbReference type="GO" id="GO:0019698">
    <property type="term" value="P:D-galacturonate catabolic process"/>
    <property type="evidence" value="ECO:0007669"/>
    <property type="project" value="TreeGrafter"/>
</dbReference>
<keyword evidence="9" id="KW-1185">Reference proteome</keyword>
<dbReference type="InterPro" id="IPR003766">
    <property type="entry name" value="Uronate_isomerase"/>
</dbReference>
<evidence type="ECO:0000256" key="4">
    <source>
        <dbReference type="ARBA" id="ARBA00012546"/>
    </source>
</evidence>
<evidence type="ECO:0000256" key="6">
    <source>
        <dbReference type="ARBA" id="ARBA00023235"/>
    </source>
</evidence>
<dbReference type="EMBL" id="JAENIL010000008">
    <property type="protein sequence ID" value="MBK1876331.1"/>
    <property type="molecule type" value="Genomic_DNA"/>
</dbReference>
<dbReference type="NCBIfam" id="NF002794">
    <property type="entry name" value="PRK02925.1"/>
    <property type="match status" value="1"/>
</dbReference>
<dbReference type="InterPro" id="IPR032466">
    <property type="entry name" value="Metal_Hydrolase"/>
</dbReference>
<comment type="pathway">
    <text evidence="2 7">Carbohydrate metabolism; pentose and glucuronate interconversion.</text>
</comment>
<comment type="caution">
    <text evidence="8">The sequence shown here is derived from an EMBL/GenBank/DDBJ whole genome shotgun (WGS) entry which is preliminary data.</text>
</comment>
<dbReference type="PANTHER" id="PTHR30068:SF4">
    <property type="entry name" value="URONATE ISOMERASE"/>
    <property type="match status" value="1"/>
</dbReference>
<dbReference type="Gene3D" id="3.20.20.140">
    <property type="entry name" value="Metal-dependent hydrolases"/>
    <property type="match status" value="1"/>
</dbReference>
<evidence type="ECO:0000313" key="9">
    <source>
        <dbReference type="Proteomes" id="UP000617628"/>
    </source>
</evidence>
<accession>A0A934RX03</accession>
<evidence type="ECO:0000256" key="5">
    <source>
        <dbReference type="ARBA" id="ARBA00020555"/>
    </source>
</evidence>
<comment type="catalytic activity">
    <reaction evidence="7">
        <text>aldehydo-D-galacturonate = keto-D-tagaturonate</text>
        <dbReference type="Rhea" id="RHEA:27702"/>
        <dbReference type="ChEBI" id="CHEBI:12952"/>
        <dbReference type="ChEBI" id="CHEBI:17886"/>
    </reaction>
</comment>